<protein>
    <submittedName>
        <fullName evidence="1">Uncharacterized protein</fullName>
    </submittedName>
</protein>
<proteinExistence type="predicted"/>
<evidence type="ECO:0000313" key="2">
    <source>
        <dbReference type="Proteomes" id="UP001054945"/>
    </source>
</evidence>
<accession>A0AAV4XRC2</accession>
<dbReference type="EMBL" id="BPLR01000697">
    <property type="protein sequence ID" value="GIY96740.1"/>
    <property type="molecule type" value="Genomic_DNA"/>
</dbReference>
<dbReference type="AlphaFoldDB" id="A0AAV4XRC2"/>
<evidence type="ECO:0000313" key="1">
    <source>
        <dbReference type="EMBL" id="GIY96740.1"/>
    </source>
</evidence>
<reference evidence="1 2" key="1">
    <citation type="submission" date="2021-06" db="EMBL/GenBank/DDBJ databases">
        <title>Caerostris extrusa draft genome.</title>
        <authorList>
            <person name="Kono N."/>
            <person name="Arakawa K."/>
        </authorList>
    </citation>
    <scope>NUCLEOTIDE SEQUENCE [LARGE SCALE GENOMIC DNA]</scope>
</reference>
<gene>
    <name evidence="1" type="ORF">CEXT_450141</name>
</gene>
<sequence length="159" mass="17827">MTNEAIVRGRQWARECFIVKSLFKRVDPGVIHTRPSWRQKEGLLNGETKRPFPRPVLSGQPLSDLHLNAAVPFSPDGLPVLIQFKQRSITHSYITKCSGSTTNKALYLYINFNHTAFSILKVLICVLSYVNALYCKIVASSFNHETSKMNSGVSSGKNE</sequence>
<organism evidence="1 2">
    <name type="scientific">Caerostris extrusa</name>
    <name type="common">Bark spider</name>
    <name type="synonym">Caerostris bankana</name>
    <dbReference type="NCBI Taxonomy" id="172846"/>
    <lineage>
        <taxon>Eukaryota</taxon>
        <taxon>Metazoa</taxon>
        <taxon>Ecdysozoa</taxon>
        <taxon>Arthropoda</taxon>
        <taxon>Chelicerata</taxon>
        <taxon>Arachnida</taxon>
        <taxon>Araneae</taxon>
        <taxon>Araneomorphae</taxon>
        <taxon>Entelegynae</taxon>
        <taxon>Araneoidea</taxon>
        <taxon>Araneidae</taxon>
        <taxon>Caerostris</taxon>
    </lineage>
</organism>
<comment type="caution">
    <text evidence="1">The sequence shown here is derived from an EMBL/GenBank/DDBJ whole genome shotgun (WGS) entry which is preliminary data.</text>
</comment>
<name>A0AAV4XRC2_CAEEX</name>
<dbReference type="Proteomes" id="UP001054945">
    <property type="component" value="Unassembled WGS sequence"/>
</dbReference>
<keyword evidence="2" id="KW-1185">Reference proteome</keyword>